<gene>
    <name evidence="1" type="ORF">UT14_C0035G0004</name>
</gene>
<evidence type="ECO:0000313" key="2">
    <source>
        <dbReference type="Proteomes" id="UP000033841"/>
    </source>
</evidence>
<dbReference type="Proteomes" id="UP000033841">
    <property type="component" value="Unassembled WGS sequence"/>
</dbReference>
<dbReference type="AlphaFoldDB" id="A0A0G0LF70"/>
<protein>
    <submittedName>
        <fullName evidence="1">Uncharacterized protein</fullName>
    </submittedName>
</protein>
<dbReference type="EMBL" id="LBVR01000035">
    <property type="protein sequence ID" value="KKQ90533.1"/>
    <property type="molecule type" value="Genomic_DNA"/>
</dbReference>
<sequence length="180" mass="19026">MNIFEKNYIIGVVSGTAYALFFDTATVAGISVTAGSADIKISGDGETYVDNAPNIGVNITDIFPGYQMNDNFFIQNVSASIIGLDITGQLTSAGGDWAALSPKLWLKIDDATDPTFTTGWLTLAQWNNAAINLPSNPLAHNTSREYIANFQVDPAATSAEIAGKSLTNITFVLTGTQVAP</sequence>
<proteinExistence type="predicted"/>
<comment type="caution">
    <text evidence="1">The sequence shown here is derived from an EMBL/GenBank/DDBJ whole genome shotgun (WGS) entry which is preliminary data.</text>
</comment>
<organism evidence="1 2">
    <name type="scientific">Candidatus Shapirobacteria bacterium GW2011_GWE1_38_92</name>
    <dbReference type="NCBI Taxonomy" id="1618489"/>
    <lineage>
        <taxon>Bacteria</taxon>
        <taxon>Candidatus Shapironibacteriota</taxon>
    </lineage>
</organism>
<accession>A0A0G0LF70</accession>
<reference evidence="1 2" key="1">
    <citation type="journal article" date="2015" name="Nature">
        <title>rRNA introns, odd ribosomes, and small enigmatic genomes across a large radiation of phyla.</title>
        <authorList>
            <person name="Brown C.T."/>
            <person name="Hug L.A."/>
            <person name="Thomas B.C."/>
            <person name="Sharon I."/>
            <person name="Castelle C.J."/>
            <person name="Singh A."/>
            <person name="Wilkins M.J."/>
            <person name="Williams K.H."/>
            <person name="Banfield J.F."/>
        </authorList>
    </citation>
    <scope>NUCLEOTIDE SEQUENCE [LARGE SCALE GENOMIC DNA]</scope>
</reference>
<evidence type="ECO:0000313" key="1">
    <source>
        <dbReference type="EMBL" id="KKQ90533.1"/>
    </source>
</evidence>
<name>A0A0G0LF70_9BACT</name>